<dbReference type="PDB" id="8FZ9">
    <property type="method" value="X-ray"/>
    <property type="resolution" value="1.78 A"/>
    <property type="chains" value="A/B=1-138"/>
</dbReference>
<proteinExistence type="evidence at protein level"/>
<keyword evidence="3" id="KW-0002">3D-structure</keyword>
<evidence type="ECO:0007829" key="3">
    <source>
        <dbReference type="PDB" id="8FZ9"/>
    </source>
</evidence>
<organism evidence="2">
    <name type="scientific">Bacillus cereus</name>
    <dbReference type="NCBI Taxonomy" id="1396"/>
    <lineage>
        <taxon>Bacteria</taxon>
        <taxon>Bacillati</taxon>
        <taxon>Bacillota</taxon>
        <taxon>Bacilli</taxon>
        <taxon>Bacillales</taxon>
        <taxon>Bacillaceae</taxon>
        <taxon>Bacillus</taxon>
        <taxon>Bacillus cereus group</taxon>
    </lineage>
</organism>
<sequence>MSKVVFFSFKEEDRGVVLTIKGRAVNPSYTGLNFRVKDLLKRWKTEDAAVIKQAISKSIAGTSRTIVFVGEKTHTSYWVPHEVQTTLNAGKPVYAIRLKDTNGKIPQCLSENGIHVYSWSEERLQDLATRLEHHHHHH</sequence>
<feature type="domain" description="Thoeris protein ThsB TIR-like" evidence="1">
    <location>
        <begin position="6"/>
        <end position="101"/>
    </location>
</feature>
<dbReference type="Gene3D" id="3.40.50.9200">
    <property type="entry name" value="Hypothetical protein MTH538"/>
    <property type="match status" value="1"/>
</dbReference>
<dbReference type="AlphaFoldDB" id="A0AAT8XU12"/>
<accession>A0AAT8XU12</accession>
<dbReference type="SUPFAM" id="SSF52206">
    <property type="entry name" value="Hypothetical protein MTH538"/>
    <property type="match status" value="1"/>
</dbReference>
<reference evidence="3" key="1">
    <citation type="submission" date="2023-01" db="PDB data bank">
        <title>Crystal Structure of Toll/interleukin-1 receptor like protein from Bacillus cereus (BcTir).</title>
        <authorList>
            <person name="Khudaverdyan N."/>
            <person name="Song J."/>
        </authorList>
    </citation>
    <scope>X-RAY CRYSTALLOGRAPHY (1.78 ANGSTROMS)</scope>
</reference>
<dbReference type="InterPro" id="IPR015032">
    <property type="entry name" value="ThsB__TIR-like_domain"/>
</dbReference>
<dbReference type="InterPro" id="IPR036490">
    <property type="entry name" value="ThsB_TIR-like_sf"/>
</dbReference>
<name>A0AAT8XU12_BACCE</name>
<dbReference type="SMR" id="A0AAT8XU12"/>
<dbReference type="Pfam" id="PF08937">
    <property type="entry name" value="ThsB_TIR"/>
    <property type="match status" value="1"/>
</dbReference>
<protein>
    <submittedName>
        <fullName evidence="2">TIR</fullName>
    </submittedName>
</protein>
<evidence type="ECO:0000259" key="1">
    <source>
        <dbReference type="Pfam" id="PF08937"/>
    </source>
</evidence>
<evidence type="ECO:0000313" key="2">
    <source>
        <dbReference type="PDB" id="8FZ9"/>
    </source>
</evidence>